<sequence length="134" mass="15244">MAKVEEYLDDGCRHTCQQMVDRLRSDLGVVLDRSSVHRASQSMIYSVKKLSFEKVMTNNTTKQGEANEVQALNMHIKNGDMIIYQDGTNFNIYLSRGEGWSRVGRVLQLLFRHFKEANLHVQGGESPETGIILL</sequence>
<organism evidence="1 2">
    <name type="scientific">Phytophthora megakarya</name>
    <dbReference type="NCBI Taxonomy" id="4795"/>
    <lineage>
        <taxon>Eukaryota</taxon>
        <taxon>Sar</taxon>
        <taxon>Stramenopiles</taxon>
        <taxon>Oomycota</taxon>
        <taxon>Peronosporomycetes</taxon>
        <taxon>Peronosporales</taxon>
        <taxon>Peronosporaceae</taxon>
        <taxon>Phytophthora</taxon>
    </lineage>
</organism>
<dbReference type="Proteomes" id="UP000198211">
    <property type="component" value="Unassembled WGS sequence"/>
</dbReference>
<keyword evidence="2" id="KW-1185">Reference proteome</keyword>
<reference evidence="2" key="1">
    <citation type="submission" date="2017-03" db="EMBL/GenBank/DDBJ databases">
        <title>Phytopthora megakarya and P. palmivora, two closely related causual agents of cacao black pod achieved similar genome size and gene model numbers by different mechanisms.</title>
        <authorList>
            <person name="Ali S."/>
            <person name="Shao J."/>
            <person name="Larry D.J."/>
            <person name="Kronmiller B."/>
            <person name="Shen D."/>
            <person name="Strem M.D."/>
            <person name="Melnick R.L."/>
            <person name="Guiltinan M.J."/>
            <person name="Tyler B.M."/>
            <person name="Meinhardt L.W."/>
            <person name="Bailey B.A."/>
        </authorList>
    </citation>
    <scope>NUCLEOTIDE SEQUENCE [LARGE SCALE GENOMIC DNA]</scope>
    <source>
        <strain evidence="2">zdho120</strain>
    </source>
</reference>
<comment type="caution">
    <text evidence="1">The sequence shown here is derived from an EMBL/GenBank/DDBJ whole genome shotgun (WGS) entry which is preliminary data.</text>
</comment>
<evidence type="ECO:0000313" key="2">
    <source>
        <dbReference type="Proteomes" id="UP000198211"/>
    </source>
</evidence>
<dbReference type="EMBL" id="NBNE01002885">
    <property type="protein sequence ID" value="OWZ09175.1"/>
    <property type="molecule type" value="Genomic_DNA"/>
</dbReference>
<dbReference type="OrthoDB" id="128306at2759"/>
<dbReference type="AlphaFoldDB" id="A0A225VUZ9"/>
<gene>
    <name evidence="1" type="ORF">PHMEG_00018164</name>
</gene>
<proteinExistence type="predicted"/>
<name>A0A225VUZ9_9STRA</name>
<protein>
    <submittedName>
        <fullName evidence="1">Transposase</fullName>
    </submittedName>
</protein>
<evidence type="ECO:0000313" key="1">
    <source>
        <dbReference type="EMBL" id="OWZ09175.1"/>
    </source>
</evidence>
<accession>A0A225VUZ9</accession>